<feature type="region of interest" description="Disordered" evidence="1">
    <location>
        <begin position="1"/>
        <end position="26"/>
    </location>
</feature>
<feature type="transmembrane region" description="Helical" evidence="2">
    <location>
        <begin position="33"/>
        <end position="56"/>
    </location>
</feature>
<organism evidence="3">
    <name type="scientific">bioreactor metagenome</name>
    <dbReference type="NCBI Taxonomy" id="1076179"/>
    <lineage>
        <taxon>unclassified sequences</taxon>
        <taxon>metagenomes</taxon>
        <taxon>ecological metagenomes</taxon>
    </lineage>
</organism>
<name>A0A644UKV4_9ZZZZ</name>
<reference evidence="3" key="1">
    <citation type="submission" date="2019-08" db="EMBL/GenBank/DDBJ databases">
        <authorList>
            <person name="Kucharzyk K."/>
            <person name="Murdoch R.W."/>
            <person name="Higgins S."/>
            <person name="Loffler F."/>
        </authorList>
    </citation>
    <scope>NUCLEOTIDE SEQUENCE</scope>
</reference>
<protein>
    <submittedName>
        <fullName evidence="3">Uncharacterized protein</fullName>
    </submittedName>
</protein>
<evidence type="ECO:0000256" key="1">
    <source>
        <dbReference type="SAM" id="MobiDB-lite"/>
    </source>
</evidence>
<gene>
    <name evidence="3" type="ORF">SDC9_25361</name>
</gene>
<evidence type="ECO:0000256" key="2">
    <source>
        <dbReference type="SAM" id="Phobius"/>
    </source>
</evidence>
<sequence length="255" mass="28341">MVQEGRDLGITDGGPPVPRSSLPRKRRRRKEGFFTPPVLFLMTAVLLTLISLLLIMTSVSGLFSGDYPPPGVTVITPSPTKVPVPTPAIKPSVPCESCGIVYDASDPLHSIQPVFTETVLGNATLLYSNHIIYPYYSVYGHTTLKAVNIYPVTVLVVDYFVPDVTVKKVLVDKQTIEKGILIDTTYKTVYVTYPDPDARFEIKVYDESGRLMTAQGFAGQYDTGMRDVITFYRQGNYTIEMTGKRIDFEVSIIEK</sequence>
<evidence type="ECO:0000313" key="3">
    <source>
        <dbReference type="EMBL" id="MPL79482.1"/>
    </source>
</evidence>
<keyword evidence="2" id="KW-0812">Transmembrane</keyword>
<keyword evidence="2" id="KW-1133">Transmembrane helix</keyword>
<comment type="caution">
    <text evidence="3">The sequence shown here is derived from an EMBL/GenBank/DDBJ whole genome shotgun (WGS) entry which is preliminary data.</text>
</comment>
<keyword evidence="2" id="KW-0472">Membrane</keyword>
<dbReference type="EMBL" id="VSSQ01000127">
    <property type="protein sequence ID" value="MPL79482.1"/>
    <property type="molecule type" value="Genomic_DNA"/>
</dbReference>
<proteinExistence type="predicted"/>
<dbReference type="AlphaFoldDB" id="A0A644UKV4"/>
<accession>A0A644UKV4</accession>